<feature type="region of interest" description="Disordered" evidence="1">
    <location>
        <begin position="272"/>
        <end position="293"/>
    </location>
</feature>
<gene>
    <name evidence="2" type="ORF">AB1Y20_022012</name>
</gene>
<protein>
    <recommendedName>
        <fullName evidence="4">Phospholipase B-like</fullName>
    </recommendedName>
</protein>
<proteinExistence type="predicted"/>
<organism evidence="2 3">
    <name type="scientific">Prymnesium parvum</name>
    <name type="common">Toxic golden alga</name>
    <dbReference type="NCBI Taxonomy" id="97485"/>
    <lineage>
        <taxon>Eukaryota</taxon>
        <taxon>Haptista</taxon>
        <taxon>Haptophyta</taxon>
        <taxon>Prymnesiophyceae</taxon>
        <taxon>Prymnesiales</taxon>
        <taxon>Prymnesiaceae</taxon>
        <taxon>Prymnesium</taxon>
    </lineage>
</organism>
<dbReference type="AlphaFoldDB" id="A0AB34JFY9"/>
<dbReference type="EMBL" id="JBGBPQ010000008">
    <property type="protein sequence ID" value="KAL1520428.1"/>
    <property type="molecule type" value="Genomic_DNA"/>
</dbReference>
<dbReference type="Proteomes" id="UP001515480">
    <property type="component" value="Unassembled WGS sequence"/>
</dbReference>
<sequence>MGPWPCAFPSSEPRSRCMRCWTLRQACVDFLPAPTASWVYSRRPHRGTAAVYEDKLPLRIRVSGMSRAELDEVLGNAHSGIASVRDPLNSERLRHLERNISLTPPPTPPERTCGELACENLTMIWPVWETGFGDVIANTLLPLGELLRLGALPSSIAVSGLRHAPLVQQLRHAAPRACASERPHRLLPRCVSRCYRAVHVCAPTYTDTRDAWAAQRALDDRAEAAGEAELSGSSPPLYARGERGNSANAASLLYARGERGNSANAASPLYARGERGNSANAASPLDAQGERTNSVNAASPLDARGESGSSANAASRHAELRVLFAARSGRRLILDVAELAAACDGREVWAGRVRTELRCQVLDAHAPPSVKVWKLRRADVLVCIWGGDTLHGLHLNRGGAIIELRHAGIGHTHFIRGAPWSWVDMHRRWVTRFNGAETDRPLSFHTVTHPKPLRLSEQLCFVNDPLCVHAGNSPYEHQRDDEER</sequence>
<comment type="caution">
    <text evidence="2">The sequence shown here is derived from an EMBL/GenBank/DDBJ whole genome shotgun (WGS) entry which is preliminary data.</text>
</comment>
<name>A0AB34JFY9_PRYPA</name>
<evidence type="ECO:0000256" key="1">
    <source>
        <dbReference type="SAM" id="MobiDB-lite"/>
    </source>
</evidence>
<reference evidence="2 3" key="1">
    <citation type="journal article" date="2024" name="Science">
        <title>Giant polyketide synthase enzymes in the biosynthesis of giant marine polyether toxins.</title>
        <authorList>
            <person name="Fallon T.R."/>
            <person name="Shende V.V."/>
            <person name="Wierzbicki I.H."/>
            <person name="Pendleton A.L."/>
            <person name="Watervoot N.F."/>
            <person name="Auber R.P."/>
            <person name="Gonzalez D.J."/>
            <person name="Wisecaver J.H."/>
            <person name="Moore B.S."/>
        </authorList>
    </citation>
    <scope>NUCLEOTIDE SEQUENCE [LARGE SCALE GENOMIC DNA]</scope>
    <source>
        <strain evidence="2 3">12B1</strain>
    </source>
</reference>
<evidence type="ECO:0008006" key="4">
    <source>
        <dbReference type="Google" id="ProtNLM"/>
    </source>
</evidence>
<evidence type="ECO:0000313" key="3">
    <source>
        <dbReference type="Proteomes" id="UP001515480"/>
    </source>
</evidence>
<evidence type="ECO:0000313" key="2">
    <source>
        <dbReference type="EMBL" id="KAL1520428.1"/>
    </source>
</evidence>
<keyword evidence="3" id="KW-1185">Reference proteome</keyword>
<accession>A0AB34JFY9</accession>